<gene>
    <name evidence="2" type="ORF">F3J37_02305</name>
</gene>
<evidence type="ECO:0000313" key="2">
    <source>
        <dbReference type="EMBL" id="NIG17510.1"/>
    </source>
</evidence>
<protein>
    <recommendedName>
        <fullName evidence="4">Type VI secretion protein</fullName>
    </recommendedName>
</protein>
<dbReference type="Proteomes" id="UP001515780">
    <property type="component" value="Unassembled WGS sequence"/>
</dbReference>
<dbReference type="EMBL" id="VWXC01000001">
    <property type="protein sequence ID" value="NIG17510.1"/>
    <property type="molecule type" value="Genomic_DNA"/>
</dbReference>
<evidence type="ECO:0000256" key="1">
    <source>
        <dbReference type="SAM" id="Phobius"/>
    </source>
</evidence>
<evidence type="ECO:0000313" key="3">
    <source>
        <dbReference type="Proteomes" id="UP001515780"/>
    </source>
</evidence>
<feature type="transmembrane region" description="Helical" evidence="1">
    <location>
        <begin position="21"/>
        <end position="43"/>
    </location>
</feature>
<comment type="caution">
    <text evidence="2">The sequence shown here is derived from an EMBL/GenBank/DDBJ whole genome shotgun (WGS) entry which is preliminary data.</text>
</comment>
<keyword evidence="1" id="KW-0472">Membrane</keyword>
<dbReference type="RefSeq" id="WP_166931568.1">
    <property type="nucleotide sequence ID" value="NZ_VWXC01000001.1"/>
</dbReference>
<sequence>MNWPIPDIPPKKILKKPSIKFLSIVFILLICLGALTSIFLLKVHDYRDIIINGLLPSGLIWLCLVGIIWFRYDQSSNAAILWGIQTQLTKSHWQRWAMWQRPIIANIILCPEKNGSEALIGDPSNIPAYPVKCRHLHHDFLNLSSKFIFLDENLERQCPGYRNSLYDIILLKTEKHDASHISEAVFKQWDIVPNIVSVTDQYFSGSEFCSIKEMALIITLQDWPNSVECGYSEFINASLICSSEMIKSDSFLVKAGVGRFLHSNSLTKSLDTLTEYNRLEASEMKHVWLSGVEEADKITIVRYAEEKKWALPSRYPFLVVNHSFGPPGPLSFPVSISLLVDAAIRTGETQLLISGGKDKAYSFCLITRKLFL</sequence>
<reference evidence="2 3" key="1">
    <citation type="journal article" date="2019" name="bioRxiv">
        <title>Bacteria contribute to plant secondary compound degradation in a generalist herbivore system.</title>
        <authorList>
            <person name="Francoeur C.B."/>
            <person name="Khadempour L."/>
            <person name="Moreira-Soto R.D."/>
            <person name="Gotting K."/>
            <person name="Book A.J."/>
            <person name="Pinto-Tomas A.A."/>
            <person name="Keefover-Ring K."/>
            <person name="Currie C.R."/>
        </authorList>
    </citation>
    <scope>NUCLEOTIDE SEQUENCE [LARGE SCALE GENOMIC DNA]</scope>
    <source>
        <strain evidence="2">Al-1710</strain>
    </source>
</reference>
<accession>A0ABX0RIN8</accession>
<keyword evidence="1" id="KW-0812">Transmembrane</keyword>
<organism evidence="2 3">
    <name type="scientific">Candidatus Pantoea communis</name>
    <dbReference type="NCBI Taxonomy" id="2608354"/>
    <lineage>
        <taxon>Bacteria</taxon>
        <taxon>Pseudomonadati</taxon>
        <taxon>Pseudomonadota</taxon>
        <taxon>Gammaproteobacteria</taxon>
        <taxon>Enterobacterales</taxon>
        <taxon>Erwiniaceae</taxon>
        <taxon>Pantoea</taxon>
    </lineage>
</organism>
<evidence type="ECO:0008006" key="4">
    <source>
        <dbReference type="Google" id="ProtNLM"/>
    </source>
</evidence>
<feature type="transmembrane region" description="Helical" evidence="1">
    <location>
        <begin position="49"/>
        <end position="70"/>
    </location>
</feature>
<keyword evidence="3" id="KW-1185">Reference proteome</keyword>
<proteinExistence type="predicted"/>
<keyword evidence="1" id="KW-1133">Transmembrane helix</keyword>
<name>A0ABX0RIN8_9GAMM</name>